<evidence type="ECO:0000313" key="2">
    <source>
        <dbReference type="Proteomes" id="UP001269402"/>
    </source>
</evidence>
<dbReference type="EMBL" id="JAVLSH010000035">
    <property type="protein sequence ID" value="MDR9764401.1"/>
    <property type="molecule type" value="Genomic_DNA"/>
</dbReference>
<name>A0AAW8PCS2_9HYPH</name>
<keyword evidence="2" id="KW-1185">Reference proteome</keyword>
<comment type="caution">
    <text evidence="1">The sequence shown here is derived from an EMBL/GenBank/DDBJ whole genome shotgun (WGS) entry which is preliminary data.</text>
</comment>
<sequence length="110" mass="11897">RLCIHALRFQEEHLNSMSMKPAAGQHTITVEAVEDGNPSIEYPRFIDGERGASPEVGLTGLVTILTTPSSICRRRGRAENSALSVIDVAEAVRQTAIEIIAAALLGKMRN</sequence>
<accession>A0AAW8PCS2</accession>
<gene>
    <name evidence="1" type="ORF">RJJ37_33170</name>
</gene>
<evidence type="ECO:0000313" key="1">
    <source>
        <dbReference type="EMBL" id="MDR9764401.1"/>
    </source>
</evidence>
<dbReference type="AlphaFoldDB" id="A0AAW8PCS2"/>
<reference evidence="2" key="1">
    <citation type="submission" date="2023-07" db="EMBL/GenBank/DDBJ databases">
        <title>Genomic characterization of faba bean (Vicia faba) microsymbionts in Mexican soils.</title>
        <authorList>
            <person name="Rivera Orduna F.N."/>
            <person name="Guevara-Luna J."/>
            <person name="Yan J."/>
            <person name="Arroyo-Herrera I."/>
            <person name="Li Y."/>
            <person name="Vasquez-Murrieta M.S."/>
            <person name="Wang E.T."/>
        </authorList>
    </citation>
    <scope>NUCLEOTIDE SEQUENCE [LARGE SCALE GENOMIC DNA]</scope>
    <source>
        <strain evidence="2">CH6</strain>
    </source>
</reference>
<organism evidence="1 2">
    <name type="scientific">Rhizobium redzepovicii</name>
    <dbReference type="NCBI Taxonomy" id="2867518"/>
    <lineage>
        <taxon>Bacteria</taxon>
        <taxon>Pseudomonadati</taxon>
        <taxon>Pseudomonadota</taxon>
        <taxon>Alphaproteobacteria</taxon>
        <taxon>Hyphomicrobiales</taxon>
        <taxon>Rhizobiaceae</taxon>
        <taxon>Rhizobium/Agrobacterium group</taxon>
        <taxon>Rhizobium</taxon>
    </lineage>
</organism>
<proteinExistence type="predicted"/>
<feature type="non-terminal residue" evidence="1">
    <location>
        <position position="1"/>
    </location>
</feature>
<protein>
    <submittedName>
        <fullName evidence="1">Uncharacterized protein</fullName>
    </submittedName>
</protein>
<dbReference type="Proteomes" id="UP001269402">
    <property type="component" value="Unassembled WGS sequence"/>
</dbReference>